<protein>
    <submittedName>
        <fullName evidence="1">Uncharacterized protein</fullName>
    </submittedName>
</protein>
<gene>
    <name evidence="1" type="ORF">QZM33_09395</name>
</gene>
<dbReference type="AlphaFoldDB" id="A0AAW7SZE8"/>
<dbReference type="Proteomes" id="UP001171620">
    <property type="component" value="Unassembled WGS sequence"/>
</dbReference>
<name>A0AAW7SZE8_BURVI</name>
<comment type="caution">
    <text evidence="1">The sequence shown here is derived from an EMBL/GenBank/DDBJ whole genome shotgun (WGS) entry which is preliminary data.</text>
</comment>
<dbReference type="EMBL" id="JAUJRV010000005">
    <property type="protein sequence ID" value="MDN7795163.1"/>
    <property type="molecule type" value="Genomic_DNA"/>
</dbReference>
<organism evidence="1 2">
    <name type="scientific">Burkholderia vietnamiensis</name>
    <dbReference type="NCBI Taxonomy" id="60552"/>
    <lineage>
        <taxon>Bacteria</taxon>
        <taxon>Pseudomonadati</taxon>
        <taxon>Pseudomonadota</taxon>
        <taxon>Betaproteobacteria</taxon>
        <taxon>Burkholderiales</taxon>
        <taxon>Burkholderiaceae</taxon>
        <taxon>Burkholderia</taxon>
        <taxon>Burkholderia cepacia complex</taxon>
    </lineage>
</organism>
<dbReference type="RefSeq" id="WP_175995347.1">
    <property type="nucleotide sequence ID" value="NZ_CADFFA010000039.1"/>
</dbReference>
<reference evidence="1" key="1">
    <citation type="submission" date="2023-07" db="EMBL/GenBank/DDBJ databases">
        <title>A collection of bacterial strains from the Burkholderia cepacia Research Laboratory and Repository.</title>
        <authorList>
            <person name="Lipuma J."/>
            <person name="Spilker T."/>
            <person name="Caverly L."/>
        </authorList>
    </citation>
    <scope>NUCLEOTIDE SEQUENCE</scope>
    <source>
        <strain evidence="1">AU44268</strain>
    </source>
</reference>
<accession>A0AAW7SZE8</accession>
<evidence type="ECO:0000313" key="1">
    <source>
        <dbReference type="EMBL" id="MDN7795163.1"/>
    </source>
</evidence>
<proteinExistence type="predicted"/>
<sequence>MSAEFLVADDYTAVAIDIEANDPNALMALWKMAPVGTRVSQTFVRAFGPAEINAFLVMVKDGVELTAAVVALAKTLRDIKQASPHLSLRLRVRYGSKVIDSDLGALKTKEWEVEFVRQSKAKFVGDEILAEDARRRGVADVAGDQ</sequence>
<evidence type="ECO:0000313" key="2">
    <source>
        <dbReference type="Proteomes" id="UP001171620"/>
    </source>
</evidence>